<evidence type="ECO:0000313" key="2">
    <source>
        <dbReference type="Proteomes" id="UP001154114"/>
    </source>
</evidence>
<accession>A0A9N8L4P5</accession>
<sequence length="274" mass="29932">MRVRASRSTSHLHQHGAAGACNWGSGCRTHCFSSVDVVMDGHDRIRYAVLCYMQRVLGANTAVHAHAACAHAAARAAARRRVIYFESPEHVHRLPIHRSETFRACLWISLTWQTASHLRSGPLRSGPVRSAPVRDVRITALAANNNKTVVVIGESDDQLKSSHCDAISAPGSWLTLALRHEALCPQCPTPRAPRPAPRAPHPAPRHMRVRVLAIHVGMPSRDCACAPNTFPTVQAVTSAGVMYRAVAADLCASSYFRKVPRVLATSTKFGMEYE</sequence>
<proteinExistence type="predicted"/>
<gene>
    <name evidence="1" type="ORF">CINC_LOCUS6376</name>
</gene>
<name>A0A9N8L4P5_CHRIL</name>
<keyword evidence="2" id="KW-1185">Reference proteome</keyword>
<evidence type="ECO:0000313" key="1">
    <source>
        <dbReference type="EMBL" id="CAD0204066.1"/>
    </source>
</evidence>
<organism evidence="1 2">
    <name type="scientific">Chrysodeixis includens</name>
    <name type="common">Soybean looper</name>
    <name type="synonym">Pseudoplusia includens</name>
    <dbReference type="NCBI Taxonomy" id="689277"/>
    <lineage>
        <taxon>Eukaryota</taxon>
        <taxon>Metazoa</taxon>
        <taxon>Ecdysozoa</taxon>
        <taxon>Arthropoda</taxon>
        <taxon>Hexapoda</taxon>
        <taxon>Insecta</taxon>
        <taxon>Pterygota</taxon>
        <taxon>Neoptera</taxon>
        <taxon>Endopterygota</taxon>
        <taxon>Lepidoptera</taxon>
        <taxon>Glossata</taxon>
        <taxon>Ditrysia</taxon>
        <taxon>Noctuoidea</taxon>
        <taxon>Noctuidae</taxon>
        <taxon>Plusiinae</taxon>
        <taxon>Chrysodeixis</taxon>
    </lineage>
</organism>
<dbReference type="EMBL" id="LR824023">
    <property type="protein sequence ID" value="CAD0204066.1"/>
    <property type="molecule type" value="Genomic_DNA"/>
</dbReference>
<dbReference type="Proteomes" id="UP001154114">
    <property type="component" value="Chromosome 20"/>
</dbReference>
<dbReference type="AlphaFoldDB" id="A0A9N8L4P5"/>
<reference evidence="1" key="1">
    <citation type="submission" date="2021-12" db="EMBL/GenBank/DDBJ databases">
        <authorList>
            <person name="King R."/>
        </authorList>
    </citation>
    <scope>NUCLEOTIDE SEQUENCE</scope>
</reference>
<dbReference type="PROSITE" id="PS51257">
    <property type="entry name" value="PROKAR_LIPOPROTEIN"/>
    <property type="match status" value="1"/>
</dbReference>
<protein>
    <submittedName>
        <fullName evidence="1">Uncharacterized protein</fullName>
    </submittedName>
</protein>